<comment type="caution">
    <text evidence="2">The sequence shown here is derived from an EMBL/GenBank/DDBJ whole genome shotgun (WGS) entry which is preliminary data.</text>
</comment>
<reference evidence="2 3" key="1">
    <citation type="submission" date="2018-09" db="EMBL/GenBank/DDBJ databases">
        <title>Novel species of Arthrobacter.</title>
        <authorList>
            <person name="Liu Q."/>
            <person name="Xin Y.-H."/>
        </authorList>
    </citation>
    <scope>NUCLEOTIDE SEQUENCE [LARGE SCALE GENOMIC DNA]</scope>
    <source>
        <strain evidence="2 3">Hz2</strain>
    </source>
</reference>
<evidence type="ECO:0000313" key="2">
    <source>
        <dbReference type="EMBL" id="RJT79322.1"/>
    </source>
</evidence>
<keyword evidence="1" id="KW-1133">Transmembrane helix</keyword>
<organism evidence="2 3">
    <name type="scientific">Arthrobacter cheniae</name>
    <dbReference type="NCBI Taxonomy" id="1258888"/>
    <lineage>
        <taxon>Bacteria</taxon>
        <taxon>Bacillati</taxon>
        <taxon>Actinomycetota</taxon>
        <taxon>Actinomycetes</taxon>
        <taxon>Micrococcales</taxon>
        <taxon>Micrococcaceae</taxon>
        <taxon>Arthrobacter</taxon>
    </lineage>
</organism>
<name>A0A3A5M6X9_9MICC</name>
<keyword evidence="3" id="KW-1185">Reference proteome</keyword>
<dbReference type="EMBL" id="QZVT01000005">
    <property type="protein sequence ID" value="RJT79322.1"/>
    <property type="molecule type" value="Genomic_DNA"/>
</dbReference>
<dbReference type="OrthoDB" id="4231743at2"/>
<dbReference type="InterPro" id="IPR021362">
    <property type="entry name" value="DUF2834"/>
</dbReference>
<evidence type="ECO:0000256" key="1">
    <source>
        <dbReference type="SAM" id="Phobius"/>
    </source>
</evidence>
<gene>
    <name evidence="2" type="ORF">D6T63_10660</name>
</gene>
<evidence type="ECO:0000313" key="3">
    <source>
        <dbReference type="Proteomes" id="UP000272560"/>
    </source>
</evidence>
<keyword evidence="1" id="KW-0812">Transmembrane</keyword>
<keyword evidence="1" id="KW-0472">Membrane</keyword>
<proteinExistence type="predicted"/>
<dbReference type="Pfam" id="PF11196">
    <property type="entry name" value="DUF2834"/>
    <property type="match status" value="1"/>
</dbReference>
<dbReference type="Proteomes" id="UP000272560">
    <property type="component" value="Unassembled WGS sequence"/>
</dbReference>
<feature type="transmembrane region" description="Helical" evidence="1">
    <location>
        <begin position="76"/>
        <end position="98"/>
    </location>
</feature>
<feature type="transmembrane region" description="Helical" evidence="1">
    <location>
        <begin position="36"/>
        <end position="64"/>
    </location>
</feature>
<dbReference type="AlphaFoldDB" id="A0A3A5M6X9"/>
<protein>
    <submittedName>
        <fullName evidence="2">DUF2834 domain-containing protein</fullName>
    </submittedName>
</protein>
<accession>A0A3A5M6X9</accession>
<sequence>MEGRPVRLVYLILGLIGLVGTWFFNLRSMAAGENYLAGWFANAAASSAAVDVIVVAVVACVFMVVEGHRRGMSRAVWLLVPLSFAVAIAFTFPLFLAWREHHLLKIATDTAATGRQPVAP</sequence>
<feature type="transmembrane region" description="Helical" evidence="1">
    <location>
        <begin position="7"/>
        <end position="24"/>
    </location>
</feature>